<evidence type="ECO:0000256" key="1">
    <source>
        <dbReference type="SAM" id="MobiDB-lite"/>
    </source>
</evidence>
<dbReference type="InterPro" id="IPR024520">
    <property type="entry name" value="DUF3558"/>
</dbReference>
<comment type="caution">
    <text evidence="2">The sequence shown here is derived from an EMBL/GenBank/DDBJ whole genome shotgun (WGS) entry which is preliminary data.</text>
</comment>
<evidence type="ECO:0000313" key="3">
    <source>
        <dbReference type="Proteomes" id="UP000185696"/>
    </source>
</evidence>
<reference evidence="2 3" key="1">
    <citation type="submission" date="2016-12" db="EMBL/GenBank/DDBJ databases">
        <title>The draft genome sequence of Actinophytocola xinjiangensis.</title>
        <authorList>
            <person name="Wang W."/>
            <person name="Yuan L."/>
        </authorList>
    </citation>
    <scope>NUCLEOTIDE SEQUENCE [LARGE SCALE GENOMIC DNA]</scope>
    <source>
        <strain evidence="2 3">CGMCC 4.4663</strain>
    </source>
</reference>
<organism evidence="2 3">
    <name type="scientific">Actinophytocola xinjiangensis</name>
    <dbReference type="NCBI Taxonomy" id="485602"/>
    <lineage>
        <taxon>Bacteria</taxon>
        <taxon>Bacillati</taxon>
        <taxon>Actinomycetota</taxon>
        <taxon>Actinomycetes</taxon>
        <taxon>Pseudonocardiales</taxon>
        <taxon>Pseudonocardiaceae</taxon>
    </lineage>
</organism>
<proteinExistence type="predicted"/>
<accession>A0A7Z0WNR1</accession>
<name>A0A7Z0WNR1_9PSEU</name>
<evidence type="ECO:0000313" key="2">
    <source>
        <dbReference type="EMBL" id="OLF11170.1"/>
    </source>
</evidence>
<dbReference type="Proteomes" id="UP000185696">
    <property type="component" value="Unassembled WGS sequence"/>
</dbReference>
<protein>
    <recommendedName>
        <fullName evidence="4">DUF3558 domain-containing protein</fullName>
    </recommendedName>
</protein>
<dbReference type="EMBL" id="MSIF01000005">
    <property type="protein sequence ID" value="OLF11170.1"/>
    <property type="molecule type" value="Genomic_DNA"/>
</dbReference>
<evidence type="ECO:0008006" key="4">
    <source>
        <dbReference type="Google" id="ProtNLM"/>
    </source>
</evidence>
<dbReference type="AlphaFoldDB" id="A0A7Z0WNR1"/>
<keyword evidence="3" id="KW-1185">Reference proteome</keyword>
<feature type="region of interest" description="Disordered" evidence="1">
    <location>
        <begin position="1"/>
        <end position="24"/>
    </location>
</feature>
<dbReference type="Pfam" id="PF12079">
    <property type="entry name" value="DUF3558"/>
    <property type="match status" value="1"/>
</dbReference>
<gene>
    <name evidence="2" type="ORF">BLA60_14400</name>
</gene>
<sequence>MLSGCSDEGANPTPASEPAEQTSLVIPEVGRPLEVGADACALLDERQRRELGLPGVVRGDGDGTCDLHRDAQRPDESDYLRIVVFAEGGLADQYAQCGTLDCSRWTTDSIDGYPVIRAADELTAKYRGCKIFLGVSDTSVVTFVDVAVGSGAGGEDCARAERAAGMVLVTLG</sequence>